<dbReference type="GO" id="GO:0006412">
    <property type="term" value="P:translation"/>
    <property type="evidence" value="ECO:0007669"/>
    <property type="project" value="InterPro"/>
</dbReference>
<evidence type="ECO:0000256" key="1">
    <source>
        <dbReference type="SAM" id="SignalP"/>
    </source>
</evidence>
<sequence>MKIKLFKISVILSFFLAVLSSCSNEDFIDNYDRSSIENSKESLDKTIDPYLMIVVLRSPGPYKLSVIKLVRELTIYTGLKEAKALVDSAPSTLAITPIHNAYQMKWEFEQVGAEIELK</sequence>
<dbReference type="InterPro" id="IPR014719">
    <property type="entry name" value="Ribosomal_bL12_C/ClpS-like"/>
</dbReference>
<dbReference type="EMBL" id="VWGP01000006">
    <property type="protein sequence ID" value="KAA4537552.1"/>
    <property type="molecule type" value="Genomic_DNA"/>
</dbReference>
<protein>
    <submittedName>
        <fullName evidence="3">Ribosomal protein L7/L12</fullName>
    </submittedName>
</protein>
<name>A0A5M5MCN6_BACOV</name>
<feature type="signal peptide" evidence="1">
    <location>
        <begin position="1"/>
        <end position="23"/>
    </location>
</feature>
<keyword evidence="3" id="KW-0687">Ribonucleoprotein</keyword>
<comment type="caution">
    <text evidence="3">The sequence shown here is derived from an EMBL/GenBank/DDBJ whole genome shotgun (WGS) entry which is preliminary data.</text>
</comment>
<dbReference type="AlphaFoldDB" id="A0A5M5MCN6"/>
<gene>
    <name evidence="3" type="ORF">F3B85_10025</name>
</gene>
<evidence type="ECO:0000259" key="2">
    <source>
        <dbReference type="Pfam" id="PF00542"/>
    </source>
</evidence>
<dbReference type="PROSITE" id="PS51257">
    <property type="entry name" value="PROKAR_LIPOPROTEIN"/>
    <property type="match status" value="1"/>
</dbReference>
<dbReference type="SUPFAM" id="SSF54736">
    <property type="entry name" value="ClpS-like"/>
    <property type="match status" value="1"/>
</dbReference>
<dbReference type="Gene3D" id="3.30.1390.10">
    <property type="match status" value="1"/>
</dbReference>
<dbReference type="Proteomes" id="UP000478493">
    <property type="component" value="Unassembled WGS sequence"/>
</dbReference>
<feature type="chain" id="PRO_5030133665" evidence="1">
    <location>
        <begin position="24"/>
        <end position="118"/>
    </location>
</feature>
<dbReference type="GO" id="GO:0005840">
    <property type="term" value="C:ribosome"/>
    <property type="evidence" value="ECO:0007669"/>
    <property type="project" value="UniProtKB-KW"/>
</dbReference>
<dbReference type="GO" id="GO:0003735">
    <property type="term" value="F:structural constituent of ribosome"/>
    <property type="evidence" value="ECO:0007669"/>
    <property type="project" value="InterPro"/>
</dbReference>
<dbReference type="RefSeq" id="WP_004302795.1">
    <property type="nucleotide sequence ID" value="NZ_CABKQC010000001.1"/>
</dbReference>
<organism evidence="3 4">
    <name type="scientific">Bacteroides ovatus</name>
    <dbReference type="NCBI Taxonomy" id="28116"/>
    <lineage>
        <taxon>Bacteria</taxon>
        <taxon>Pseudomonadati</taxon>
        <taxon>Bacteroidota</taxon>
        <taxon>Bacteroidia</taxon>
        <taxon>Bacteroidales</taxon>
        <taxon>Bacteroidaceae</taxon>
        <taxon>Bacteroides</taxon>
    </lineage>
</organism>
<accession>A0A5M5MCN6</accession>
<dbReference type="Pfam" id="PF00542">
    <property type="entry name" value="Ribosomal_L12"/>
    <property type="match status" value="1"/>
</dbReference>
<keyword evidence="3" id="KW-0689">Ribosomal protein</keyword>
<dbReference type="InterPro" id="IPR013823">
    <property type="entry name" value="Ribosomal_bL12_C"/>
</dbReference>
<evidence type="ECO:0000313" key="4">
    <source>
        <dbReference type="Proteomes" id="UP000478493"/>
    </source>
</evidence>
<keyword evidence="1" id="KW-0732">Signal</keyword>
<feature type="domain" description="Large ribosomal subunit protein bL12 C-terminal" evidence="2">
    <location>
        <begin position="54"/>
        <end position="118"/>
    </location>
</feature>
<evidence type="ECO:0000313" key="3">
    <source>
        <dbReference type="EMBL" id="KAA4537552.1"/>
    </source>
</evidence>
<proteinExistence type="predicted"/>
<reference evidence="3 4" key="1">
    <citation type="journal article" date="2019" name="Nat. Med.">
        <title>A library of human gut bacterial isolates paired with longitudinal multiomics data enables mechanistic microbiome research.</title>
        <authorList>
            <person name="Poyet M."/>
            <person name="Groussin M."/>
            <person name="Gibbons S.M."/>
            <person name="Avila-Pacheco J."/>
            <person name="Jiang X."/>
            <person name="Kearney S.M."/>
            <person name="Perrotta A.R."/>
            <person name="Berdy B."/>
            <person name="Zhao S."/>
            <person name="Lieberman T.D."/>
            <person name="Swanson P.K."/>
            <person name="Smith M."/>
            <person name="Roesemann S."/>
            <person name="Alexander J.E."/>
            <person name="Rich S.A."/>
            <person name="Livny J."/>
            <person name="Vlamakis H."/>
            <person name="Clish C."/>
            <person name="Bullock K."/>
            <person name="Deik A."/>
            <person name="Scott J."/>
            <person name="Pierce K.A."/>
            <person name="Xavier R.J."/>
            <person name="Alm E.J."/>
        </authorList>
    </citation>
    <scope>NUCLEOTIDE SEQUENCE [LARGE SCALE GENOMIC DNA]</scope>
    <source>
        <strain evidence="3 4">BIOML-A41</strain>
    </source>
</reference>